<feature type="compositionally biased region" description="Basic and acidic residues" evidence="8">
    <location>
        <begin position="881"/>
        <end position="897"/>
    </location>
</feature>
<feature type="compositionally biased region" description="Polar residues" evidence="8">
    <location>
        <begin position="659"/>
        <end position="671"/>
    </location>
</feature>
<dbReference type="Proteomes" id="UP000193380">
    <property type="component" value="Unassembled WGS sequence"/>
</dbReference>
<dbReference type="SMART" id="SM01203">
    <property type="entry name" value="DUF3585"/>
    <property type="match status" value="1"/>
</dbReference>
<dbReference type="PROSITE" id="PS51848">
    <property type="entry name" value="BMERB"/>
    <property type="match status" value="1"/>
</dbReference>
<evidence type="ECO:0000313" key="12">
    <source>
        <dbReference type="Proteomes" id="UP000193380"/>
    </source>
</evidence>
<dbReference type="InterPro" id="IPR050540">
    <property type="entry name" value="F-actin_Monoox_Mical"/>
</dbReference>
<dbReference type="GO" id="GO:0005634">
    <property type="term" value="C:nucleus"/>
    <property type="evidence" value="ECO:0007669"/>
    <property type="project" value="UniProtKB-SubCell"/>
</dbReference>
<feature type="compositionally biased region" description="Polar residues" evidence="8">
    <location>
        <begin position="726"/>
        <end position="740"/>
    </location>
</feature>
<evidence type="ECO:0000256" key="1">
    <source>
        <dbReference type="ARBA" id="ARBA00004123"/>
    </source>
</evidence>
<evidence type="ECO:0000256" key="8">
    <source>
        <dbReference type="SAM" id="MobiDB-lite"/>
    </source>
</evidence>
<protein>
    <recommendedName>
        <fullName evidence="13">LIM zinc-binding domain-containing protein</fullName>
    </recommendedName>
</protein>
<accession>A0A060W9X9</accession>
<dbReference type="EMBL" id="FR904451">
    <property type="protein sequence ID" value="CDQ63796.1"/>
    <property type="molecule type" value="Genomic_DNA"/>
</dbReference>
<dbReference type="SUPFAM" id="SSF57716">
    <property type="entry name" value="Glucocorticoid receptor-like (DNA-binding domain)"/>
    <property type="match status" value="1"/>
</dbReference>
<feature type="domain" description="LIM zinc-binding" evidence="9">
    <location>
        <begin position="378"/>
        <end position="439"/>
    </location>
</feature>
<feature type="compositionally biased region" description="Low complexity" evidence="8">
    <location>
        <begin position="588"/>
        <end position="605"/>
    </location>
</feature>
<feature type="compositionally biased region" description="Low complexity" evidence="8">
    <location>
        <begin position="1097"/>
        <end position="1107"/>
    </location>
</feature>
<reference evidence="11" key="2">
    <citation type="submission" date="2014-03" db="EMBL/GenBank/DDBJ databases">
        <authorList>
            <person name="Genoscope - CEA"/>
        </authorList>
    </citation>
    <scope>NUCLEOTIDE SEQUENCE</scope>
</reference>
<dbReference type="Pfam" id="PF12130">
    <property type="entry name" value="bMERB_dom"/>
    <property type="match status" value="1"/>
</dbReference>
<sequence>MTGKEMSQVAEPDKLSMVMYLSQFYEMFKDTVPPGAGGDQNMSPEEKAALINSTKSPISFLSKLGQSIAISRKRNPKDKKEKEVDGLGKRRKTSQADHSEDEEVLRGNRDDRPSNSTALTERKMKEESAALGNHNKVKSMATQLLAKFEENAPAESKGLKRQVWRDSYVSGGTVAWDLAFLDGRSHGDGSVCTQCCVCQIGDSLPSLGVVLALPPPPASLGPPREPVRLAPVPAWRQKRTQQQEQLSFRYKETVKCQTVPIRGEQVLLAWLTLPRSEKHELLRSDDQLSRRAFSVQERAEQLASQFQGKLANPQSYLKMYTGEVSLLAEQIANQLQPQEEPKPLLDKRELPLILSPLVLSPLQSSLRKEFPQNIGGSDVCFFCRKRVYVMERLSAEGKFFHRSCFKCDYCGTTLRLSSYAFDVEDGTMCIDPLLPCTSVSSLGQPGFLARGGHCGLPWEGGDGIPLPHRAPVLRYPHYPAILTSSCGATALLGTAGPGEWGGAPAHPPPDPVLDLPPVPEVNGLQEPSLAKRLRGTPERIELENYQGEYCPWEQELQSGIWLENLQDEEDTCRFKVSALSEGDKEEPPASASQPSTTLTQSPSTEPCEDDDPEAEVGSHDFEPGTEMDQEDIPSDAEAEARLHQSELSDALPEEDKKSQSQGITYSIEQPSVSPVKLVAEVVLSPVKPSTPQPDLQMSHTSPPYLVKSPGMRFFPDPLALENVTIPQRTVQTPNTKSPQYATPALSPIHSPVQSPIRSQPIPLPETVTPKSPVNSPPCSCPPTGNPLSPICAQPLPCHEPSSPLTSDSPVRTQPVPAITSTPLAKPASSDRTTPEPQKSLDLTDETLVKKTDIIEEFWLKSAEIRKSLGLTPLDRSSSSKAPEKGHVTVEDLSEELRPSPSPFTGRSVIRRLNITVEGQTSQAASDSYHTSDSTMLTPPSSPPPPPPNEEPATLRQQQKHQVSWDNGIDGPTTPEPAKKPAKAALTKTNSPPAPRTTPVTSPVTSPVTAPVTPLVVMRREKSSKPRREEVRKSFVECVAEIPFADDVEDTYDERTPDTTMDRFYTPPSSKPNREREKRPLHLALAMENGKPIFPVNQQASKSQKAQQFSPEAKEIAEERMRAREKSIKSQALKEAMAKQLNKMKETDTAKGAAATAKVVWNVASSETSGKSTKKSSGSPKTYAVKSLESKKAETLSERFFSSQGNKSLDSSTVSSDGSASGGKSKKRGSLFSPRKNKKEKKAKNESQLSVKHGTDETPSPPKHKSLWKAVFSGYKKDKKKNKDDKSCPSTPSSSNTNDSGKKRLSPLGRSSDLKSRRNLSFSEDSDLSCDDVLERSSQKSRTDSVYVPHALAFKRAYATKKTYTEEELNAKLTRRVQKAARRQAKQEELKRLHRAQTIQRQLEQVEEKQRQLEERGVAVEKALRGEADYWGESNYSEILDLHLGGMGKKDDPKLMQEWFKLVQEKNALVRYESELMIFARELELEDRQSRLQQDLRERMAIEDHLKTEVELAQEKHILNEMLEVVEQRDSLVALLEEQRLREKEEDKDLESVMLSKGFNLNWA</sequence>
<feature type="compositionally biased region" description="Basic and acidic residues" evidence="8">
    <location>
        <begin position="1187"/>
        <end position="1196"/>
    </location>
</feature>
<dbReference type="CDD" id="cd09439">
    <property type="entry name" value="LIM_Mical"/>
    <property type="match status" value="1"/>
</dbReference>
<evidence type="ECO:0000256" key="6">
    <source>
        <dbReference type="PROSITE-ProRule" id="PRU00125"/>
    </source>
</evidence>
<gene>
    <name evidence="11" type="ORF">GSONMT00069878001</name>
</gene>
<evidence type="ECO:0000256" key="3">
    <source>
        <dbReference type="ARBA" id="ARBA00022833"/>
    </source>
</evidence>
<feature type="compositionally biased region" description="Polar residues" evidence="8">
    <location>
        <begin position="916"/>
        <end position="937"/>
    </location>
</feature>
<evidence type="ECO:0000256" key="7">
    <source>
        <dbReference type="SAM" id="Coils"/>
    </source>
</evidence>
<dbReference type="Pfam" id="PF00412">
    <property type="entry name" value="LIM"/>
    <property type="match status" value="1"/>
</dbReference>
<feature type="compositionally biased region" description="Polar residues" evidence="8">
    <location>
        <begin position="802"/>
        <end position="811"/>
    </location>
</feature>
<evidence type="ECO:0000259" key="9">
    <source>
        <dbReference type="PROSITE" id="PS50023"/>
    </source>
</evidence>
<keyword evidence="7" id="KW-0175">Coiled coil</keyword>
<feature type="region of interest" description="Disordered" evidence="8">
    <location>
        <begin position="579"/>
        <end position="671"/>
    </location>
</feature>
<feature type="region of interest" description="Disordered" evidence="8">
    <location>
        <begin position="1097"/>
        <end position="1131"/>
    </location>
</feature>
<feature type="region of interest" description="Disordered" evidence="8">
    <location>
        <begin position="1161"/>
        <end position="1327"/>
    </location>
</feature>
<feature type="compositionally biased region" description="Low complexity" evidence="8">
    <location>
        <begin position="1207"/>
        <end position="1222"/>
    </location>
</feature>
<organism evidence="11 12">
    <name type="scientific">Oncorhynchus mykiss</name>
    <name type="common">Rainbow trout</name>
    <name type="synonym">Salmo gairdneri</name>
    <dbReference type="NCBI Taxonomy" id="8022"/>
    <lineage>
        <taxon>Eukaryota</taxon>
        <taxon>Metazoa</taxon>
        <taxon>Chordata</taxon>
        <taxon>Craniata</taxon>
        <taxon>Vertebrata</taxon>
        <taxon>Euteleostomi</taxon>
        <taxon>Actinopterygii</taxon>
        <taxon>Neopterygii</taxon>
        <taxon>Teleostei</taxon>
        <taxon>Protacanthopterygii</taxon>
        <taxon>Salmoniformes</taxon>
        <taxon>Salmonidae</taxon>
        <taxon>Salmoninae</taxon>
        <taxon>Oncorhynchus</taxon>
    </lineage>
</organism>
<keyword evidence="2 6" id="KW-0479">Metal-binding</keyword>
<name>A0A060W9X9_ONCMY</name>
<feature type="compositionally biased region" description="Basic residues" evidence="8">
    <location>
        <begin position="1223"/>
        <end position="1241"/>
    </location>
</feature>
<dbReference type="PANTHER" id="PTHR23167:SF51">
    <property type="entry name" value="[F-ACTIN]-MONOOXYGENASE MICAL3"/>
    <property type="match status" value="1"/>
</dbReference>
<feature type="coiled-coil region" evidence="7">
    <location>
        <begin position="1369"/>
        <end position="1422"/>
    </location>
</feature>
<dbReference type="PROSITE" id="PS50023">
    <property type="entry name" value="LIM_DOMAIN_2"/>
    <property type="match status" value="1"/>
</dbReference>
<feature type="compositionally biased region" description="Pro residues" evidence="8">
    <location>
        <begin position="774"/>
        <end position="784"/>
    </location>
</feature>
<feature type="compositionally biased region" description="Basic and acidic residues" evidence="8">
    <location>
        <begin position="1111"/>
        <end position="1127"/>
    </location>
</feature>
<feature type="domain" description="BMERB" evidence="10">
    <location>
        <begin position="1385"/>
        <end position="1551"/>
    </location>
</feature>
<feature type="region of interest" description="Disordered" evidence="8">
    <location>
        <begin position="30"/>
        <end position="51"/>
    </location>
</feature>
<comment type="subcellular location">
    <subcellularLocation>
        <location evidence="1">Nucleus</location>
    </subcellularLocation>
</comment>
<reference evidence="11" key="1">
    <citation type="journal article" date="2014" name="Nat. Commun.">
        <title>The rainbow trout genome provides novel insights into evolution after whole-genome duplication in vertebrates.</title>
        <authorList>
            <person name="Berthelot C."/>
            <person name="Brunet F."/>
            <person name="Chalopin D."/>
            <person name="Juanchich A."/>
            <person name="Bernard M."/>
            <person name="Noel B."/>
            <person name="Bento P."/>
            <person name="Da Silva C."/>
            <person name="Labadie K."/>
            <person name="Alberti A."/>
            <person name="Aury J.M."/>
            <person name="Louis A."/>
            <person name="Dehais P."/>
            <person name="Bardou P."/>
            <person name="Montfort J."/>
            <person name="Klopp C."/>
            <person name="Cabau C."/>
            <person name="Gaspin C."/>
            <person name="Thorgaard G.H."/>
            <person name="Boussaha M."/>
            <person name="Quillet E."/>
            <person name="Guyomard R."/>
            <person name="Galiana D."/>
            <person name="Bobe J."/>
            <person name="Volff J.N."/>
            <person name="Genet C."/>
            <person name="Wincker P."/>
            <person name="Jaillon O."/>
            <person name="Roest Crollius H."/>
            <person name="Guiguen Y."/>
        </authorList>
    </citation>
    <scope>NUCLEOTIDE SEQUENCE [LARGE SCALE GENOMIC DNA]</scope>
</reference>
<feature type="compositionally biased region" description="Low complexity" evidence="8">
    <location>
        <begin position="1287"/>
        <end position="1298"/>
    </location>
</feature>
<feature type="region of interest" description="Disordered" evidence="8">
    <location>
        <begin position="69"/>
        <end position="132"/>
    </location>
</feature>
<dbReference type="InterPro" id="IPR022735">
    <property type="entry name" value="bMERB_dom"/>
</dbReference>
<dbReference type="PaxDb" id="8022-A0A060W9X9"/>
<feature type="compositionally biased region" description="Acidic residues" evidence="8">
    <location>
        <begin position="623"/>
        <end position="637"/>
    </location>
</feature>
<feature type="region of interest" description="Disordered" evidence="8">
    <location>
        <begin position="866"/>
        <end position="1031"/>
    </location>
</feature>
<feature type="region of interest" description="Disordered" evidence="8">
    <location>
        <begin position="1048"/>
        <end position="1077"/>
    </location>
</feature>
<feature type="compositionally biased region" description="Low complexity" evidence="8">
    <location>
        <begin position="1164"/>
        <end position="1181"/>
    </location>
</feature>
<feature type="region of interest" description="Disordered" evidence="8">
    <location>
        <begin position="726"/>
        <end position="845"/>
    </location>
</feature>
<evidence type="ECO:0000313" key="11">
    <source>
        <dbReference type="EMBL" id="CDQ63796.1"/>
    </source>
</evidence>
<keyword evidence="5" id="KW-0539">Nucleus</keyword>
<evidence type="ECO:0008006" key="13">
    <source>
        <dbReference type="Google" id="ProtNLM"/>
    </source>
</evidence>
<keyword evidence="3 6" id="KW-0862">Zinc</keyword>
<evidence type="ECO:0000259" key="10">
    <source>
        <dbReference type="PROSITE" id="PS51848"/>
    </source>
</evidence>
<dbReference type="PANTHER" id="PTHR23167">
    <property type="entry name" value="CALPONIN HOMOLOGY DOMAIN-CONTAINING PROTEIN DDB_G0272472-RELATED"/>
    <property type="match status" value="1"/>
</dbReference>
<dbReference type="GO" id="GO:0046872">
    <property type="term" value="F:metal ion binding"/>
    <property type="evidence" value="ECO:0007669"/>
    <property type="project" value="UniProtKB-KW"/>
</dbReference>
<dbReference type="STRING" id="8022.A0A060W9X9"/>
<feature type="compositionally biased region" description="Low complexity" evidence="8">
    <location>
        <begin position="982"/>
        <end position="1016"/>
    </location>
</feature>
<keyword evidence="4 6" id="KW-0440">LIM domain</keyword>
<feature type="compositionally biased region" description="Basic and acidic residues" evidence="8">
    <location>
        <begin position="1017"/>
        <end position="1031"/>
    </location>
</feature>
<dbReference type="SMART" id="SM00132">
    <property type="entry name" value="LIM"/>
    <property type="match status" value="1"/>
</dbReference>
<evidence type="ECO:0000256" key="2">
    <source>
        <dbReference type="ARBA" id="ARBA00022723"/>
    </source>
</evidence>
<dbReference type="Gene3D" id="2.10.110.10">
    <property type="entry name" value="Cysteine Rich Protein"/>
    <property type="match status" value="1"/>
</dbReference>
<feature type="compositionally biased region" description="Polar residues" evidence="8">
    <location>
        <begin position="954"/>
        <end position="964"/>
    </location>
</feature>
<feature type="compositionally biased region" description="Pro residues" evidence="8">
    <location>
        <begin position="939"/>
        <end position="949"/>
    </location>
</feature>
<proteinExistence type="predicted"/>
<dbReference type="PROSITE" id="PS00478">
    <property type="entry name" value="LIM_DOMAIN_1"/>
    <property type="match status" value="1"/>
</dbReference>
<dbReference type="InterPro" id="IPR001781">
    <property type="entry name" value="Znf_LIM"/>
</dbReference>
<evidence type="ECO:0000256" key="5">
    <source>
        <dbReference type="ARBA" id="ARBA00023242"/>
    </source>
</evidence>
<feature type="compositionally biased region" description="Basic and acidic residues" evidence="8">
    <location>
        <begin position="78"/>
        <end position="113"/>
    </location>
</feature>
<evidence type="ECO:0000256" key="4">
    <source>
        <dbReference type="ARBA" id="ARBA00023038"/>
    </source>
</evidence>